<evidence type="ECO:0000256" key="7">
    <source>
        <dbReference type="SAM" id="MobiDB-lite"/>
    </source>
</evidence>
<feature type="signal peptide" evidence="8">
    <location>
        <begin position="1"/>
        <end position="32"/>
    </location>
</feature>
<feature type="region of interest" description="Disordered" evidence="7">
    <location>
        <begin position="393"/>
        <end position="437"/>
    </location>
</feature>
<feature type="compositionally biased region" description="Basic residues" evidence="7">
    <location>
        <begin position="411"/>
        <end position="420"/>
    </location>
</feature>
<feature type="region of interest" description="Disordered" evidence="7">
    <location>
        <begin position="280"/>
        <end position="333"/>
    </location>
</feature>
<dbReference type="Proteomes" id="UP000694846">
    <property type="component" value="Unplaced"/>
</dbReference>
<organism evidence="10 11">
    <name type="scientific">Sipha flava</name>
    <name type="common">yellow sugarcane aphid</name>
    <dbReference type="NCBI Taxonomy" id="143950"/>
    <lineage>
        <taxon>Eukaryota</taxon>
        <taxon>Metazoa</taxon>
        <taxon>Ecdysozoa</taxon>
        <taxon>Arthropoda</taxon>
        <taxon>Hexapoda</taxon>
        <taxon>Insecta</taxon>
        <taxon>Pterygota</taxon>
        <taxon>Neoptera</taxon>
        <taxon>Paraneoptera</taxon>
        <taxon>Hemiptera</taxon>
        <taxon>Sternorrhyncha</taxon>
        <taxon>Aphidomorpha</taxon>
        <taxon>Aphidoidea</taxon>
        <taxon>Aphididae</taxon>
        <taxon>Sipha</taxon>
    </lineage>
</organism>
<proteinExistence type="inferred from homology"/>
<feature type="compositionally biased region" description="Basic and acidic residues" evidence="7">
    <location>
        <begin position="396"/>
        <end position="410"/>
    </location>
</feature>
<evidence type="ECO:0000256" key="5">
    <source>
        <dbReference type="ARBA" id="ARBA00023157"/>
    </source>
</evidence>
<feature type="chain" id="PRO_5034826812" evidence="8">
    <location>
        <begin position="33"/>
        <end position="478"/>
    </location>
</feature>
<sequence>MTEPSAAAGVSPYRWPIGALLIMLQLANSMRAVQYSGFGKHDDSTARFGHNMIKGLKLQKVPDMDKVDISNDEFHCKYLEYYRRLYADESEPNDSYDDVSAIQVLGRVKHHGDSGDDGWMQPMPTGNTNGGVDVRATTITFPIDAVTAAARDSTSGKVAVIKSVARIHGVAGSVSAYARLSTGAGTWGKPSLLGEVMWPTDGGGRWKDVDVTRLLQPRKRSGGDGTALEISLQYPAEAAVGAIRFDDDDGGRRPVLHVFVDRPVVDSRWTVTSCDHEADGAARRVKRSAPPPGESVRGGKRRRLASSPRRGFGRTDCKTSALAAPGNGTGNGPAANKCCRETMRVAFSDIDFDFVVEPKWFDAGLCRGRCPFKYNSATQHAYIQSLLWKRHNTKKGPHDHGALDGGDRGRQQRRGRRKLRHGGDGGRATLAKAPPPPKPCCAANKLEHLEVLHVDELNPTKLKLSTWEEMVVVECACS</sequence>
<keyword evidence="10" id="KW-1185">Reference proteome</keyword>
<dbReference type="OrthoDB" id="6626926at2759"/>
<keyword evidence="3" id="KW-0964">Secreted</keyword>
<evidence type="ECO:0000256" key="6">
    <source>
        <dbReference type="RuleBase" id="RU000354"/>
    </source>
</evidence>
<gene>
    <name evidence="11" type="primary">LOC112682520</name>
</gene>
<keyword evidence="4 6" id="KW-0339">Growth factor</keyword>
<dbReference type="CTD" id="43804"/>
<keyword evidence="5" id="KW-1015">Disulfide bond</keyword>
<dbReference type="SUPFAM" id="SSF57501">
    <property type="entry name" value="Cystine-knot cytokines"/>
    <property type="match status" value="2"/>
</dbReference>
<evidence type="ECO:0000313" key="11">
    <source>
        <dbReference type="RefSeq" id="XP_025408931.1"/>
    </source>
</evidence>
<evidence type="ECO:0000256" key="4">
    <source>
        <dbReference type="ARBA" id="ARBA00023030"/>
    </source>
</evidence>
<feature type="domain" description="TGF-beta family profile" evidence="9">
    <location>
        <begin position="301"/>
        <end position="478"/>
    </location>
</feature>
<evidence type="ECO:0000256" key="2">
    <source>
        <dbReference type="ARBA" id="ARBA00006656"/>
    </source>
</evidence>
<dbReference type="PANTHER" id="PTHR11848:SF119">
    <property type="entry name" value="TGF-BETA FAMILY PROFILE DOMAIN-CONTAINING PROTEIN"/>
    <property type="match status" value="1"/>
</dbReference>
<comment type="subcellular location">
    <subcellularLocation>
        <location evidence="1">Secreted</location>
    </subcellularLocation>
</comment>
<dbReference type="Pfam" id="PF00019">
    <property type="entry name" value="TGF_beta"/>
    <property type="match status" value="1"/>
</dbReference>
<evidence type="ECO:0000259" key="9">
    <source>
        <dbReference type="PROSITE" id="PS51362"/>
    </source>
</evidence>
<dbReference type="PANTHER" id="PTHR11848">
    <property type="entry name" value="TGF-BETA FAMILY"/>
    <property type="match status" value="1"/>
</dbReference>
<dbReference type="GO" id="GO:0005615">
    <property type="term" value="C:extracellular space"/>
    <property type="evidence" value="ECO:0007669"/>
    <property type="project" value="TreeGrafter"/>
</dbReference>
<evidence type="ECO:0000313" key="10">
    <source>
        <dbReference type="Proteomes" id="UP000694846"/>
    </source>
</evidence>
<dbReference type="InterPro" id="IPR017948">
    <property type="entry name" value="TGFb_CS"/>
</dbReference>
<dbReference type="PROSITE" id="PS00250">
    <property type="entry name" value="TGF_BETA_1"/>
    <property type="match status" value="1"/>
</dbReference>
<dbReference type="RefSeq" id="XP_025408931.1">
    <property type="nucleotide sequence ID" value="XM_025553146.1"/>
</dbReference>
<comment type="similarity">
    <text evidence="2 6">Belongs to the TGF-beta family.</text>
</comment>
<dbReference type="SMART" id="SM00204">
    <property type="entry name" value="TGFB"/>
    <property type="match status" value="1"/>
</dbReference>
<keyword evidence="8" id="KW-0732">Signal</keyword>
<dbReference type="PROSITE" id="PS51362">
    <property type="entry name" value="TGF_BETA_2"/>
    <property type="match status" value="1"/>
</dbReference>
<reference evidence="11" key="1">
    <citation type="submission" date="2025-08" db="UniProtKB">
        <authorList>
            <consortium name="RefSeq"/>
        </authorList>
    </citation>
    <scope>IDENTIFICATION</scope>
    <source>
        <tissue evidence="11">Whole body</tissue>
    </source>
</reference>
<protein>
    <submittedName>
        <fullName evidence="11">Growth/differentiation factor 7</fullName>
    </submittedName>
</protein>
<evidence type="ECO:0000256" key="1">
    <source>
        <dbReference type="ARBA" id="ARBA00004613"/>
    </source>
</evidence>
<dbReference type="GO" id="GO:0008083">
    <property type="term" value="F:growth factor activity"/>
    <property type="evidence" value="ECO:0007669"/>
    <property type="project" value="UniProtKB-KW"/>
</dbReference>
<dbReference type="InterPro" id="IPR029034">
    <property type="entry name" value="Cystine-knot_cytokine"/>
</dbReference>
<evidence type="ECO:0000256" key="3">
    <source>
        <dbReference type="ARBA" id="ARBA00022525"/>
    </source>
</evidence>
<name>A0A8B8FEB9_9HEMI</name>
<dbReference type="GO" id="GO:0005125">
    <property type="term" value="F:cytokine activity"/>
    <property type="evidence" value="ECO:0007669"/>
    <property type="project" value="TreeGrafter"/>
</dbReference>
<dbReference type="InterPro" id="IPR015615">
    <property type="entry name" value="TGF-beta-rel"/>
</dbReference>
<dbReference type="InterPro" id="IPR001839">
    <property type="entry name" value="TGF-b_C"/>
</dbReference>
<accession>A0A8B8FEB9</accession>
<evidence type="ECO:0000256" key="8">
    <source>
        <dbReference type="SAM" id="SignalP"/>
    </source>
</evidence>
<dbReference type="GeneID" id="112682520"/>
<dbReference type="AlphaFoldDB" id="A0A8B8FEB9"/>
<dbReference type="Gene3D" id="2.10.90.10">
    <property type="entry name" value="Cystine-knot cytokines"/>
    <property type="match status" value="1"/>
</dbReference>